<reference evidence="1 2" key="1">
    <citation type="submission" date="2007-01" db="EMBL/GenBank/DDBJ databases">
        <authorList>
            <person name="Haygood M."/>
            <person name="Podell S."/>
            <person name="Anderson C."/>
            <person name="Hopkinson B."/>
            <person name="Roe K."/>
            <person name="Barbeau K."/>
            <person name="Gaasterland T."/>
            <person name="Ferriera S."/>
            <person name="Johnson J."/>
            <person name="Kravitz S."/>
            <person name="Beeson K."/>
            <person name="Sutton G."/>
            <person name="Rogers Y.-H."/>
            <person name="Friedman R."/>
            <person name="Frazier M."/>
            <person name="Venter J.C."/>
        </authorList>
    </citation>
    <scope>NUCLEOTIDE SEQUENCE [LARGE SCALE GENOMIC DNA]</scope>
    <source>
        <strain evidence="1 2">ATCC 23134</strain>
    </source>
</reference>
<comment type="caution">
    <text evidence="1">The sequence shown here is derived from an EMBL/GenBank/DDBJ whole genome shotgun (WGS) entry which is preliminary data.</text>
</comment>
<dbReference type="PANTHER" id="PTHR43544:SF2">
    <property type="entry name" value="OXIDOREDUCTASE"/>
    <property type="match status" value="1"/>
</dbReference>
<dbReference type="PANTHER" id="PTHR43544">
    <property type="entry name" value="SHORT-CHAIN DEHYDROGENASE/REDUCTASE"/>
    <property type="match status" value="1"/>
</dbReference>
<dbReference type="InterPro" id="IPR002347">
    <property type="entry name" value="SDR_fam"/>
</dbReference>
<dbReference type="PRINTS" id="PR00081">
    <property type="entry name" value="GDHRDH"/>
</dbReference>
<dbReference type="AlphaFoldDB" id="A1ZVQ5"/>
<dbReference type="Pfam" id="PF00106">
    <property type="entry name" value="adh_short"/>
    <property type="match status" value="2"/>
</dbReference>
<dbReference type="GO" id="GO:0016491">
    <property type="term" value="F:oxidoreductase activity"/>
    <property type="evidence" value="ECO:0007669"/>
    <property type="project" value="TreeGrafter"/>
</dbReference>
<gene>
    <name evidence="1" type="ORF">M23134_00701</name>
</gene>
<dbReference type="GO" id="GO:0005737">
    <property type="term" value="C:cytoplasm"/>
    <property type="evidence" value="ECO:0007669"/>
    <property type="project" value="TreeGrafter"/>
</dbReference>
<evidence type="ECO:0000313" key="2">
    <source>
        <dbReference type="Proteomes" id="UP000004095"/>
    </source>
</evidence>
<dbReference type="Proteomes" id="UP000004095">
    <property type="component" value="Unassembled WGS sequence"/>
</dbReference>
<name>A1ZVQ5_MICM2</name>
<dbReference type="eggNOG" id="COG1028">
    <property type="taxonomic scope" value="Bacteria"/>
</dbReference>
<dbReference type="SUPFAM" id="SSF51735">
    <property type="entry name" value="NAD(P)-binding Rossmann-fold domains"/>
    <property type="match status" value="1"/>
</dbReference>
<dbReference type="InterPro" id="IPR051468">
    <property type="entry name" value="Fungal_SecMetab_SDRs"/>
</dbReference>
<dbReference type="CDD" id="cd05233">
    <property type="entry name" value="SDR_c"/>
    <property type="match status" value="1"/>
</dbReference>
<accession>A1ZVQ5</accession>
<protein>
    <submittedName>
        <fullName evidence="1">Oxidoreductase</fullName>
    </submittedName>
</protein>
<dbReference type="InterPro" id="IPR036291">
    <property type="entry name" value="NAD(P)-bd_dom_sf"/>
</dbReference>
<sequence>MDTMKEKYGFSEADWNSCIKVLEVLKDNPFHNPDNQRFGTLVTKIHKQAKKQRKQAPANARKTNDMATLQQTTIARNALANKTLFAHQVNPKTAHPVYTPLHTSRNCYSCNTPYQKAHPFYHRLCPACAELNYTCRSLAPDLRGRKVILTGGRVKIGYAAALKLLRCGAELTLTTRFPALALEQLQQEKDYTQWQHRLHIYGLDLRNLSAVQAFIERYCAQHKHLDILINNAAQTIRYDQAYYTPLLAKEQQLLPQYHQQLVANTTPVLDEVPALLESLPAATQALTRFGQPVDVREKNSWNSTLAEIPVNELLEVNLINHIAPYMLIKGFTPLLKASAYAEKLIINVSSSEGQFSYGNKTRFHPHTNMTKAALNMLTRTSAQEYAQYQVFINSVDVGWVSTGVRESLRQKQFEAGQIPPLDPVDGAARIIHPIYEAITNKHFLFGNLLKNYKIEEW</sequence>
<dbReference type="EMBL" id="AAWS01000046">
    <property type="protein sequence ID" value="EAY25598.1"/>
    <property type="molecule type" value="Genomic_DNA"/>
</dbReference>
<keyword evidence="2" id="KW-1185">Reference proteome</keyword>
<evidence type="ECO:0000313" key="1">
    <source>
        <dbReference type="EMBL" id="EAY25598.1"/>
    </source>
</evidence>
<dbReference type="Gene3D" id="3.40.50.720">
    <property type="entry name" value="NAD(P)-binding Rossmann-like Domain"/>
    <property type="match status" value="1"/>
</dbReference>
<proteinExistence type="predicted"/>
<dbReference type="OrthoDB" id="56744at2"/>
<organism evidence="1 2">
    <name type="scientific">Microscilla marina ATCC 23134</name>
    <dbReference type="NCBI Taxonomy" id="313606"/>
    <lineage>
        <taxon>Bacteria</taxon>
        <taxon>Pseudomonadati</taxon>
        <taxon>Bacteroidota</taxon>
        <taxon>Cytophagia</taxon>
        <taxon>Cytophagales</taxon>
        <taxon>Microscillaceae</taxon>
        <taxon>Microscilla</taxon>
    </lineage>
</organism>